<dbReference type="PANTHER" id="PTHR33931:SF2">
    <property type="entry name" value="HOLIN-LIKE PROTEIN CIDA"/>
    <property type="match status" value="1"/>
</dbReference>
<keyword evidence="2" id="KW-1003">Cell membrane</keyword>
<evidence type="ECO:0000256" key="4">
    <source>
        <dbReference type="ARBA" id="ARBA00022989"/>
    </source>
</evidence>
<dbReference type="EMBL" id="LGTE01000034">
    <property type="protein sequence ID" value="KNZ68362.1"/>
    <property type="molecule type" value="Genomic_DNA"/>
</dbReference>
<evidence type="ECO:0000256" key="1">
    <source>
        <dbReference type="ARBA" id="ARBA00004651"/>
    </source>
</evidence>
<gene>
    <name evidence="7" type="ORF">Tfer_3101</name>
</gene>
<proteinExistence type="predicted"/>
<dbReference type="PATRIC" id="fig|281456.6.peg.3251"/>
<sequence>METCFGGRSLKKTVQVFEGLAIFLFMQALGEFITRATHLILPGNLTGLLLLFLSLVLGIVKLEQVEDAANLLLDNMMSFFIPLNVGLITILPLLKKEGMQVLITLLATTVLVMVVTAKVIEFMDKGGTAGDADKGNA</sequence>
<keyword evidence="8" id="KW-1185">Reference proteome</keyword>
<keyword evidence="5 6" id="KW-0472">Membrane</keyword>
<evidence type="ECO:0000256" key="5">
    <source>
        <dbReference type="ARBA" id="ARBA00023136"/>
    </source>
</evidence>
<reference evidence="8" key="1">
    <citation type="submission" date="2015-07" db="EMBL/GenBank/DDBJ databases">
        <title>Complete Genome of Thermincola ferriacetica strain Z-0001T.</title>
        <authorList>
            <person name="Lusk B."/>
            <person name="Badalamenti J.P."/>
            <person name="Parameswaran P."/>
            <person name="Bond D.R."/>
            <person name="Torres C.I."/>
        </authorList>
    </citation>
    <scope>NUCLEOTIDE SEQUENCE [LARGE SCALE GENOMIC DNA]</scope>
    <source>
        <strain evidence="8">Z-0001</strain>
    </source>
</reference>
<organism evidence="7 8">
    <name type="scientific">Thermincola ferriacetica</name>
    <dbReference type="NCBI Taxonomy" id="281456"/>
    <lineage>
        <taxon>Bacteria</taxon>
        <taxon>Bacillati</taxon>
        <taxon>Bacillota</taxon>
        <taxon>Clostridia</taxon>
        <taxon>Eubacteriales</taxon>
        <taxon>Thermincolaceae</taxon>
        <taxon>Thermincola</taxon>
    </lineage>
</organism>
<evidence type="ECO:0000256" key="3">
    <source>
        <dbReference type="ARBA" id="ARBA00022692"/>
    </source>
</evidence>
<dbReference type="Proteomes" id="UP000037175">
    <property type="component" value="Unassembled WGS sequence"/>
</dbReference>
<dbReference type="PANTHER" id="PTHR33931">
    <property type="entry name" value="HOLIN-LIKE PROTEIN CIDA-RELATED"/>
    <property type="match status" value="1"/>
</dbReference>
<feature type="transmembrane region" description="Helical" evidence="6">
    <location>
        <begin position="16"/>
        <end position="33"/>
    </location>
</feature>
<comment type="caution">
    <text evidence="7">The sequence shown here is derived from an EMBL/GenBank/DDBJ whole genome shotgun (WGS) entry which is preliminary data.</text>
</comment>
<accession>A0A0L6VYF7</accession>
<keyword evidence="4 6" id="KW-1133">Transmembrane helix</keyword>
<evidence type="ECO:0000256" key="6">
    <source>
        <dbReference type="SAM" id="Phobius"/>
    </source>
</evidence>
<feature type="transmembrane region" description="Helical" evidence="6">
    <location>
        <begin position="39"/>
        <end position="60"/>
    </location>
</feature>
<evidence type="ECO:0000313" key="8">
    <source>
        <dbReference type="Proteomes" id="UP000037175"/>
    </source>
</evidence>
<keyword evidence="3 6" id="KW-0812">Transmembrane</keyword>
<evidence type="ECO:0000313" key="7">
    <source>
        <dbReference type="EMBL" id="KNZ68362.1"/>
    </source>
</evidence>
<feature type="transmembrane region" description="Helical" evidence="6">
    <location>
        <begin position="100"/>
        <end position="120"/>
    </location>
</feature>
<dbReference type="InterPro" id="IPR005538">
    <property type="entry name" value="LrgA/CidA"/>
</dbReference>
<feature type="transmembrane region" description="Helical" evidence="6">
    <location>
        <begin position="72"/>
        <end position="94"/>
    </location>
</feature>
<protein>
    <submittedName>
        <fullName evidence="7">LrgA family protein</fullName>
    </submittedName>
</protein>
<name>A0A0L6VYF7_9FIRM</name>
<comment type="subcellular location">
    <subcellularLocation>
        <location evidence="1">Cell membrane</location>
        <topology evidence="1">Multi-pass membrane protein</topology>
    </subcellularLocation>
</comment>
<dbReference type="AlphaFoldDB" id="A0A0L6VYF7"/>
<dbReference type="GO" id="GO:0005886">
    <property type="term" value="C:plasma membrane"/>
    <property type="evidence" value="ECO:0007669"/>
    <property type="project" value="UniProtKB-SubCell"/>
</dbReference>
<evidence type="ECO:0000256" key="2">
    <source>
        <dbReference type="ARBA" id="ARBA00022475"/>
    </source>
</evidence>
<dbReference type="Pfam" id="PF03788">
    <property type="entry name" value="LrgA"/>
    <property type="match status" value="1"/>
</dbReference>